<keyword evidence="1" id="KW-0175">Coiled coil</keyword>
<gene>
    <name evidence="2" type="ORF">HJC23_005906</name>
</gene>
<dbReference type="EMBL" id="JABMIG020000002">
    <property type="protein sequence ID" value="KAL3805662.1"/>
    <property type="molecule type" value="Genomic_DNA"/>
</dbReference>
<dbReference type="Proteomes" id="UP001516023">
    <property type="component" value="Unassembled WGS sequence"/>
</dbReference>
<protein>
    <submittedName>
        <fullName evidence="2">Uncharacterized protein</fullName>
    </submittedName>
</protein>
<feature type="coiled-coil region" evidence="1">
    <location>
        <begin position="213"/>
        <end position="268"/>
    </location>
</feature>
<feature type="coiled-coil region" evidence="1">
    <location>
        <begin position="123"/>
        <end position="182"/>
    </location>
</feature>
<evidence type="ECO:0000256" key="1">
    <source>
        <dbReference type="SAM" id="Coils"/>
    </source>
</evidence>
<evidence type="ECO:0000313" key="3">
    <source>
        <dbReference type="Proteomes" id="UP001516023"/>
    </source>
</evidence>
<comment type="caution">
    <text evidence="2">The sequence shown here is derived from an EMBL/GenBank/DDBJ whole genome shotgun (WGS) entry which is preliminary data.</text>
</comment>
<organism evidence="2 3">
    <name type="scientific">Cyclotella cryptica</name>
    <dbReference type="NCBI Taxonomy" id="29204"/>
    <lineage>
        <taxon>Eukaryota</taxon>
        <taxon>Sar</taxon>
        <taxon>Stramenopiles</taxon>
        <taxon>Ochrophyta</taxon>
        <taxon>Bacillariophyta</taxon>
        <taxon>Coscinodiscophyceae</taxon>
        <taxon>Thalassiosirophycidae</taxon>
        <taxon>Stephanodiscales</taxon>
        <taxon>Stephanodiscaceae</taxon>
        <taxon>Cyclotella</taxon>
    </lineage>
</organism>
<reference evidence="2 3" key="1">
    <citation type="journal article" date="2020" name="G3 (Bethesda)">
        <title>Improved Reference Genome for Cyclotella cryptica CCMP332, a Model for Cell Wall Morphogenesis, Salinity Adaptation, and Lipid Production in Diatoms (Bacillariophyta).</title>
        <authorList>
            <person name="Roberts W.R."/>
            <person name="Downey K.M."/>
            <person name="Ruck E.C."/>
            <person name="Traller J.C."/>
            <person name="Alverson A.J."/>
        </authorList>
    </citation>
    <scope>NUCLEOTIDE SEQUENCE [LARGE SCALE GENOMIC DNA]</scope>
    <source>
        <strain evidence="2 3">CCMP332</strain>
    </source>
</reference>
<accession>A0ABD3QZ92</accession>
<dbReference type="Gene3D" id="1.20.5.1700">
    <property type="match status" value="1"/>
</dbReference>
<proteinExistence type="predicted"/>
<keyword evidence="3" id="KW-1185">Reference proteome</keyword>
<dbReference type="AlphaFoldDB" id="A0ABD3QZ92"/>
<sequence length="471" mass="52496">MAPVNHSPSDHPSLSFCKSTESRGSTCASVSTASLLHNAGIESSGVSFAQISSAASNDSEVSVSMAQCNKILANYRQEDVVYALMTHLKEREGELKRITEQRNLTLKQKQATDMANQQLQGALAIQRNLLDAKEKTIQSLEHKLEKVGETARSTSHASEDKVMQLTEEVLSLNQEIVTAKQAHKGVLADKDNTICELKSEIEGLVSQIAKADRKKSSRYSRDLEEQVEELETKLGDAEKENAEFQIRVEDLEKQVKRKDWIISSLKQENEDQRHREDNLLVHVRGLQQTIDTYESRFMGKGIDVPIVLAKLQDAETRNKELVETLTQMGTQMSAMRTEGRKHGLDFDGIEMEFPIKDVTAMMMTSPTDTTPTGITDEEKRTFPPAIHDDIMSIDEEDEDADTATLNSILEPHDPFGKGDRDDLSLLIQDVRDGIEDIQNGGLCRCACSRGFERAGEPLLDIDAVISETFTD</sequence>
<name>A0ABD3QZ92_9STRA</name>
<evidence type="ECO:0000313" key="2">
    <source>
        <dbReference type="EMBL" id="KAL3805662.1"/>
    </source>
</evidence>